<evidence type="ECO:0000256" key="5">
    <source>
        <dbReference type="SAM" id="MobiDB-lite"/>
    </source>
</evidence>
<feature type="region of interest" description="Disordered" evidence="5">
    <location>
        <begin position="127"/>
        <end position="155"/>
    </location>
</feature>
<dbReference type="KEGG" id="cci:CC1G_03781"/>
<dbReference type="VEuPathDB" id="FungiDB:CC1G_03781"/>
<dbReference type="OMA" id="LPIKCRC"/>
<dbReference type="InterPro" id="IPR035896">
    <property type="entry name" value="AN1-like_Znf"/>
</dbReference>
<dbReference type="AlphaFoldDB" id="A8NGP4"/>
<accession>A8NGP4</accession>
<keyword evidence="3" id="KW-0862">Zinc</keyword>
<evidence type="ECO:0000256" key="4">
    <source>
        <dbReference type="PROSITE-ProRule" id="PRU00449"/>
    </source>
</evidence>
<dbReference type="InterPro" id="IPR000058">
    <property type="entry name" value="Znf_AN1"/>
</dbReference>
<proteinExistence type="predicted"/>
<comment type="caution">
    <text evidence="7">The sequence shown here is derived from an EMBL/GenBank/DDBJ whole genome shotgun (WGS) entry which is preliminary data.</text>
</comment>
<dbReference type="HOGENOM" id="CLU_052358_1_0_1"/>
<dbReference type="PANTHER" id="PTHR14677:SF20">
    <property type="entry name" value="ZINC FINGER AN1-TYPE CONTAINING 2A-RELATED"/>
    <property type="match status" value="1"/>
</dbReference>
<dbReference type="SMART" id="SM00154">
    <property type="entry name" value="ZnF_AN1"/>
    <property type="match status" value="2"/>
</dbReference>
<dbReference type="GO" id="GO:0008270">
    <property type="term" value="F:zinc ion binding"/>
    <property type="evidence" value="ECO:0007669"/>
    <property type="project" value="UniProtKB-KW"/>
</dbReference>
<evidence type="ECO:0000313" key="7">
    <source>
        <dbReference type="EMBL" id="EAU88109.2"/>
    </source>
</evidence>
<evidence type="ECO:0000256" key="2">
    <source>
        <dbReference type="ARBA" id="ARBA00022771"/>
    </source>
</evidence>
<gene>
    <name evidence="7" type="ORF">CC1G_03781</name>
</gene>
<sequence length="269" mass="29664">MDLPQIGAHCALETCNVCDFLPITCKCQKKFCRDHIFPDNHGCTAVAEAQTASATTASGPPLKRCTLEGCQKPSLYAFTNDPERESCEKCHGSFCVQHRYPDTHNCAPIQDPTPGPESSARALLKKNFGSQMTGGGTSKPKSSTRKKKPPTDPVKLAQWKKVELMKLRHRAVPADPKDKGTSPPVDQRLAVSVLYDGEEKPFWLRKSVSGGKAIDMLSTQMKVRGSNSTLTKLYKFDLSTEERSLLRNDLELEKQVDDGDTLVLQQDAV</sequence>
<evidence type="ECO:0000313" key="8">
    <source>
        <dbReference type="Proteomes" id="UP000001861"/>
    </source>
</evidence>
<protein>
    <recommendedName>
        <fullName evidence="6">AN1-type domain-containing protein</fullName>
    </recommendedName>
</protein>
<dbReference type="Pfam" id="PF01428">
    <property type="entry name" value="zf-AN1"/>
    <property type="match status" value="2"/>
</dbReference>
<dbReference type="SUPFAM" id="SSF118310">
    <property type="entry name" value="AN1-like Zinc finger"/>
    <property type="match status" value="2"/>
</dbReference>
<dbReference type="InParanoid" id="A8NGP4"/>
<dbReference type="Gene3D" id="4.10.1110.10">
    <property type="entry name" value="AN1-like Zinc finger"/>
    <property type="match status" value="2"/>
</dbReference>
<keyword evidence="2 4" id="KW-0863">Zinc-finger</keyword>
<dbReference type="Proteomes" id="UP000001861">
    <property type="component" value="Unassembled WGS sequence"/>
</dbReference>
<dbReference type="GO" id="GO:0005737">
    <property type="term" value="C:cytoplasm"/>
    <property type="evidence" value="ECO:0007669"/>
    <property type="project" value="TreeGrafter"/>
</dbReference>
<evidence type="ECO:0000256" key="1">
    <source>
        <dbReference type="ARBA" id="ARBA00022723"/>
    </source>
</evidence>
<dbReference type="eggNOG" id="KOG3183">
    <property type="taxonomic scope" value="Eukaryota"/>
</dbReference>
<dbReference type="GeneID" id="6010061"/>
<dbReference type="RefSeq" id="XP_001833564.2">
    <property type="nucleotide sequence ID" value="XM_001833512.2"/>
</dbReference>
<feature type="domain" description="AN1-type" evidence="6">
    <location>
        <begin position="4"/>
        <end position="51"/>
    </location>
</feature>
<dbReference type="EMBL" id="AACS02000002">
    <property type="protein sequence ID" value="EAU88109.2"/>
    <property type="molecule type" value="Genomic_DNA"/>
</dbReference>
<dbReference type="PROSITE" id="PS51039">
    <property type="entry name" value="ZF_AN1"/>
    <property type="match status" value="1"/>
</dbReference>
<dbReference type="STRING" id="240176.A8NGP4"/>
<evidence type="ECO:0000259" key="6">
    <source>
        <dbReference type="PROSITE" id="PS51039"/>
    </source>
</evidence>
<dbReference type="OrthoDB" id="431929at2759"/>
<name>A8NGP4_COPC7</name>
<evidence type="ECO:0000256" key="3">
    <source>
        <dbReference type="ARBA" id="ARBA00022833"/>
    </source>
</evidence>
<dbReference type="PANTHER" id="PTHR14677">
    <property type="entry name" value="ARSENITE INDUCUBLE RNA ASSOCIATED PROTEIN AIP-1-RELATED"/>
    <property type="match status" value="1"/>
</dbReference>
<reference evidence="7 8" key="1">
    <citation type="journal article" date="2010" name="Proc. Natl. Acad. Sci. U.S.A.">
        <title>Insights into evolution of multicellular fungi from the assembled chromosomes of the mushroom Coprinopsis cinerea (Coprinus cinereus).</title>
        <authorList>
            <person name="Stajich J.E."/>
            <person name="Wilke S.K."/>
            <person name="Ahren D."/>
            <person name="Au C.H."/>
            <person name="Birren B.W."/>
            <person name="Borodovsky M."/>
            <person name="Burns C."/>
            <person name="Canback B."/>
            <person name="Casselton L.A."/>
            <person name="Cheng C.K."/>
            <person name="Deng J."/>
            <person name="Dietrich F.S."/>
            <person name="Fargo D.C."/>
            <person name="Farman M.L."/>
            <person name="Gathman A.C."/>
            <person name="Goldberg J."/>
            <person name="Guigo R."/>
            <person name="Hoegger P.J."/>
            <person name="Hooker J.B."/>
            <person name="Huggins A."/>
            <person name="James T.Y."/>
            <person name="Kamada T."/>
            <person name="Kilaru S."/>
            <person name="Kodira C."/>
            <person name="Kues U."/>
            <person name="Kupfer D."/>
            <person name="Kwan H.S."/>
            <person name="Lomsadze A."/>
            <person name="Li W."/>
            <person name="Lilly W.W."/>
            <person name="Ma L.J."/>
            <person name="Mackey A.J."/>
            <person name="Manning G."/>
            <person name="Martin F."/>
            <person name="Muraguchi H."/>
            <person name="Natvig D.O."/>
            <person name="Palmerini H."/>
            <person name="Ramesh M.A."/>
            <person name="Rehmeyer C.J."/>
            <person name="Roe B.A."/>
            <person name="Shenoy N."/>
            <person name="Stanke M."/>
            <person name="Ter-Hovhannisyan V."/>
            <person name="Tunlid A."/>
            <person name="Velagapudi R."/>
            <person name="Vision T.J."/>
            <person name="Zeng Q."/>
            <person name="Zolan M.E."/>
            <person name="Pukkila P.J."/>
        </authorList>
    </citation>
    <scope>NUCLEOTIDE SEQUENCE [LARGE SCALE GENOMIC DNA]</scope>
    <source>
        <strain evidence="8">Okayama-7 / 130 / ATCC MYA-4618 / FGSC 9003</strain>
    </source>
</reference>
<organism evidence="7 8">
    <name type="scientific">Coprinopsis cinerea (strain Okayama-7 / 130 / ATCC MYA-4618 / FGSC 9003)</name>
    <name type="common">Inky cap fungus</name>
    <name type="synonym">Hormographiella aspergillata</name>
    <dbReference type="NCBI Taxonomy" id="240176"/>
    <lineage>
        <taxon>Eukaryota</taxon>
        <taxon>Fungi</taxon>
        <taxon>Dikarya</taxon>
        <taxon>Basidiomycota</taxon>
        <taxon>Agaricomycotina</taxon>
        <taxon>Agaricomycetes</taxon>
        <taxon>Agaricomycetidae</taxon>
        <taxon>Agaricales</taxon>
        <taxon>Agaricineae</taxon>
        <taxon>Psathyrellaceae</taxon>
        <taxon>Coprinopsis</taxon>
    </lineage>
</organism>
<keyword evidence="8" id="KW-1185">Reference proteome</keyword>
<keyword evidence="1" id="KW-0479">Metal-binding</keyword>